<organism evidence="1 2">
    <name type="scientific">Cecembia lonarensis (strain CCUG 58316 / KCTC 22772 / LW9)</name>
    <dbReference type="NCBI Taxonomy" id="1225176"/>
    <lineage>
        <taxon>Bacteria</taxon>
        <taxon>Pseudomonadati</taxon>
        <taxon>Bacteroidota</taxon>
        <taxon>Cytophagia</taxon>
        <taxon>Cytophagales</taxon>
        <taxon>Cyclobacteriaceae</taxon>
        <taxon>Cecembia</taxon>
    </lineage>
</organism>
<comment type="caution">
    <text evidence="1">The sequence shown here is derived from an EMBL/GenBank/DDBJ whole genome shotgun (WGS) entry which is preliminary data.</text>
</comment>
<dbReference type="AlphaFoldDB" id="K1L5K4"/>
<name>K1L5K4_CECL9</name>
<dbReference type="EMBL" id="AMGM01000155">
    <property type="protein sequence ID" value="EKB47302.1"/>
    <property type="molecule type" value="Genomic_DNA"/>
</dbReference>
<dbReference type="Proteomes" id="UP000004478">
    <property type="component" value="Unassembled WGS sequence"/>
</dbReference>
<reference evidence="1 2" key="1">
    <citation type="journal article" date="2012" name="J. Bacteriol.">
        <title>Draft Genome Sequence of Cecembia lonarensis Strain LW9T, Isolated from Lonar Lake, a Haloalkaline Lake in India.</title>
        <authorList>
            <person name="Shivaji S."/>
            <person name="Ara S."/>
            <person name="Singh A."/>
            <person name="Pinnaka A.K."/>
        </authorList>
    </citation>
    <scope>NUCLEOTIDE SEQUENCE [LARGE SCALE GENOMIC DNA]</scope>
    <source>
        <strain evidence="1 2">LW9</strain>
    </source>
</reference>
<accession>K1L5K4</accession>
<sequence length="33" mass="3995">MRERLMANFDLQESRLPEPLNHNNEITIKKDIQ</sequence>
<gene>
    <name evidence="1" type="ORF">B879_04100</name>
</gene>
<keyword evidence="2" id="KW-1185">Reference proteome</keyword>
<evidence type="ECO:0000313" key="2">
    <source>
        <dbReference type="Proteomes" id="UP000004478"/>
    </source>
</evidence>
<evidence type="ECO:0000313" key="1">
    <source>
        <dbReference type="EMBL" id="EKB47302.1"/>
    </source>
</evidence>
<protein>
    <submittedName>
        <fullName evidence="1">Uncharacterized protein</fullName>
    </submittedName>
</protein>
<proteinExistence type="predicted"/>